<protein>
    <submittedName>
        <fullName evidence="2">Uncharacterized protein</fullName>
    </submittedName>
</protein>
<evidence type="ECO:0000313" key="3">
    <source>
        <dbReference type="Proteomes" id="UP001274830"/>
    </source>
</evidence>
<comment type="caution">
    <text evidence="2">The sequence shown here is derived from an EMBL/GenBank/DDBJ whole genome shotgun (WGS) entry which is preliminary data.</text>
</comment>
<organism evidence="2 3">
    <name type="scientific">Recurvomyces mirabilis</name>
    <dbReference type="NCBI Taxonomy" id="574656"/>
    <lineage>
        <taxon>Eukaryota</taxon>
        <taxon>Fungi</taxon>
        <taxon>Dikarya</taxon>
        <taxon>Ascomycota</taxon>
        <taxon>Pezizomycotina</taxon>
        <taxon>Dothideomycetes</taxon>
        <taxon>Dothideomycetidae</taxon>
        <taxon>Mycosphaerellales</taxon>
        <taxon>Teratosphaeriaceae</taxon>
        <taxon>Recurvomyces</taxon>
    </lineage>
</organism>
<feature type="compositionally biased region" description="Acidic residues" evidence="1">
    <location>
        <begin position="87"/>
        <end position="104"/>
    </location>
</feature>
<feature type="compositionally biased region" description="Basic and acidic residues" evidence="1">
    <location>
        <begin position="251"/>
        <end position="261"/>
    </location>
</feature>
<keyword evidence="3" id="KW-1185">Reference proteome</keyword>
<feature type="compositionally biased region" description="Polar residues" evidence="1">
    <location>
        <begin position="1"/>
        <end position="12"/>
    </location>
</feature>
<evidence type="ECO:0000313" key="2">
    <source>
        <dbReference type="EMBL" id="KAK3669393.1"/>
    </source>
</evidence>
<accession>A0AAE0TPY1</accession>
<reference evidence="2" key="1">
    <citation type="submission" date="2023-07" db="EMBL/GenBank/DDBJ databases">
        <title>Black Yeasts Isolated from many extreme environments.</title>
        <authorList>
            <person name="Coleine C."/>
            <person name="Stajich J.E."/>
            <person name="Selbmann L."/>
        </authorList>
    </citation>
    <scope>NUCLEOTIDE SEQUENCE</scope>
    <source>
        <strain evidence="2">CCFEE 5485</strain>
    </source>
</reference>
<feature type="compositionally biased region" description="Basic and acidic residues" evidence="1">
    <location>
        <begin position="129"/>
        <end position="144"/>
    </location>
</feature>
<feature type="compositionally biased region" description="Low complexity" evidence="1">
    <location>
        <begin position="234"/>
        <end position="243"/>
    </location>
</feature>
<feature type="compositionally biased region" description="Acidic residues" evidence="1">
    <location>
        <begin position="267"/>
        <end position="278"/>
    </location>
</feature>
<proteinExistence type="predicted"/>
<feature type="compositionally biased region" description="Basic residues" evidence="1">
    <location>
        <begin position="195"/>
        <end position="204"/>
    </location>
</feature>
<feature type="region of interest" description="Disordered" evidence="1">
    <location>
        <begin position="86"/>
        <end position="278"/>
    </location>
</feature>
<dbReference type="AlphaFoldDB" id="A0AAE0TPY1"/>
<dbReference type="Proteomes" id="UP001274830">
    <property type="component" value="Unassembled WGS sequence"/>
</dbReference>
<feature type="region of interest" description="Disordered" evidence="1">
    <location>
        <begin position="1"/>
        <end position="58"/>
    </location>
</feature>
<name>A0AAE0TPY1_9PEZI</name>
<feature type="compositionally biased region" description="Polar residues" evidence="1">
    <location>
        <begin position="38"/>
        <end position="49"/>
    </location>
</feature>
<gene>
    <name evidence="2" type="ORF">LTR78_010738</name>
</gene>
<sequence length="278" mass="30540">MDPFSGFTSEASVSGRPHTPPYTPLRNKGKRRLERSDSPASSIHPTETISPAKKVPKRASVIAAEDNVRVEELADSDNAYRDADIVFPEETEEVESQGDGDDEFSITSGSGAEEASESEGMARRMSRLQCKDGETDEEAKFEKGRRQRRLSRRHMGSQVFKRSHSQSVGNRTGAPAAEVADVDTEAMDDHDVLGSKRRLRRRVRGPREDELMFEEMPGSSRSPSLGIGVGRAGSAGVDSGSSVFYDALMTPERESKDERKPTTANDDVMEIDDEDNDG</sequence>
<dbReference type="EMBL" id="JAUTXT010000087">
    <property type="protein sequence ID" value="KAK3669393.1"/>
    <property type="molecule type" value="Genomic_DNA"/>
</dbReference>
<feature type="compositionally biased region" description="Basic residues" evidence="1">
    <location>
        <begin position="145"/>
        <end position="155"/>
    </location>
</feature>
<evidence type="ECO:0000256" key="1">
    <source>
        <dbReference type="SAM" id="MobiDB-lite"/>
    </source>
</evidence>